<dbReference type="SUPFAM" id="SSF54928">
    <property type="entry name" value="RNA-binding domain, RBD"/>
    <property type="match status" value="1"/>
</dbReference>
<feature type="domain" description="RRM" evidence="10">
    <location>
        <begin position="120"/>
        <end position="191"/>
    </location>
</feature>
<keyword evidence="12" id="KW-1185">Reference proteome</keyword>
<dbReference type="Pfam" id="PF12317">
    <property type="entry name" value="IFT46_B_C"/>
    <property type="match status" value="1"/>
</dbReference>
<accession>A0ABR4Q3S1</accession>
<evidence type="ECO:0000256" key="5">
    <source>
        <dbReference type="ARBA" id="ARBA00023069"/>
    </source>
</evidence>
<evidence type="ECO:0000256" key="9">
    <source>
        <dbReference type="SAM" id="MobiDB-lite"/>
    </source>
</evidence>
<organism evidence="11 12">
    <name type="scientific">Taenia crassiceps</name>
    <dbReference type="NCBI Taxonomy" id="6207"/>
    <lineage>
        <taxon>Eukaryota</taxon>
        <taxon>Metazoa</taxon>
        <taxon>Spiralia</taxon>
        <taxon>Lophotrochozoa</taxon>
        <taxon>Platyhelminthes</taxon>
        <taxon>Cestoda</taxon>
        <taxon>Eucestoda</taxon>
        <taxon>Cyclophyllidea</taxon>
        <taxon>Taeniidae</taxon>
        <taxon>Taenia</taxon>
    </lineage>
</organism>
<name>A0ABR4Q3S1_9CEST</name>
<dbReference type="PANTHER" id="PTHR13376:SF0">
    <property type="entry name" value="INTRAFLAGELLAR TRANSPORT PROTEIN 46 HOMOLOG"/>
    <property type="match status" value="1"/>
</dbReference>
<reference evidence="11 12" key="1">
    <citation type="journal article" date="2022" name="Front. Cell. Infect. Microbiol.">
        <title>The Genomes of Two Strains of Taenia crassiceps the Animal Model for the Study of Human Cysticercosis.</title>
        <authorList>
            <person name="Bobes R.J."/>
            <person name="Estrada K."/>
            <person name="Rios-Valencia D.G."/>
            <person name="Calderon-Gallegos A."/>
            <person name="de la Torre P."/>
            <person name="Carrero J.C."/>
            <person name="Sanchez-Flores A."/>
            <person name="Laclette J.P."/>
        </authorList>
    </citation>
    <scope>NUCLEOTIDE SEQUENCE [LARGE SCALE GENOMIC DNA]</scope>
    <source>
        <strain evidence="11">WFUcys</strain>
    </source>
</reference>
<comment type="similarity">
    <text evidence="2">Belongs to the IFT46 family.</text>
</comment>
<dbReference type="CDD" id="cd12681">
    <property type="entry name" value="RRM_SKAR"/>
    <property type="match status" value="1"/>
</dbReference>
<dbReference type="Pfam" id="PF00076">
    <property type="entry name" value="RRM_1"/>
    <property type="match status" value="1"/>
</dbReference>
<keyword evidence="4" id="KW-0963">Cytoplasm</keyword>
<evidence type="ECO:0000256" key="3">
    <source>
        <dbReference type="ARBA" id="ARBA00017206"/>
    </source>
</evidence>
<dbReference type="InterPro" id="IPR012677">
    <property type="entry name" value="Nucleotide-bd_a/b_plait_sf"/>
</dbReference>
<keyword evidence="7" id="KW-0966">Cell projection</keyword>
<feature type="region of interest" description="Disordered" evidence="9">
    <location>
        <begin position="289"/>
        <end position="309"/>
    </location>
</feature>
<dbReference type="InterPro" id="IPR034784">
    <property type="entry name" value="PDIP3_RRM"/>
</dbReference>
<dbReference type="InterPro" id="IPR035979">
    <property type="entry name" value="RBD_domain_sf"/>
</dbReference>
<sequence length="608" mass="67610">MPTDLRIKIINSPRGIPGRIDARKLLIQKKQLNRHMKNQINALNSNLNRGADVPFLIPRRTITNEYFGCAHHALPARHWNHPGASVSKALVRTIENKPLGTDTLTQSNTLASTISPIQGFRVEARNLLPSVTIDDIYELFSGVGSLRSCSLAHPGQAEVIFNSPQDAQSAVTRYNGRELDGRPMIVTLTTPLVLSPPTASKDFASKSFGNFPAVIQKLRTQPSGTKANLNRDVTSRAWNRSASNPGRILFQVTSILNQDNQIKNSLFDEAVDVSTSDSDEVLSTRSFIAEKKGQRKPMEGRKAACHNNNRDSDEIEKYFGLDSEKRSKIGKISLADKSGKANVCNSSDEESGDGENEEGDEDIDSDANENESSHLGALAGLYNPTDFEHLIVSPEVKEMFQHIQRYIPQKMDLETRLQPFIPEYIAAVGDADAFLKIPRPDGKPDNLGLTLLDEPSTDQSDSTLLDLQLRAISKRKTAKEMAVKSIEDPERNGKEIDKWIKSITNLHLSKPPPAVHYTKPMPDLTSLMSEWPEDFEKALKTAGIPTALLGCNLKEYVEIICAMMDVPVYSNRVESLHLLFSVYMEFKNSQHFQKSENKKLNEEAISVP</sequence>
<gene>
    <name evidence="11" type="ORF">TcWFU_004274</name>
</gene>
<keyword evidence="8" id="KW-0694">RNA-binding</keyword>
<keyword evidence="5" id="KW-0969">Cilium</keyword>
<dbReference type="InterPro" id="IPR000504">
    <property type="entry name" value="RRM_dom"/>
</dbReference>
<dbReference type="Proteomes" id="UP001651158">
    <property type="component" value="Unassembled WGS sequence"/>
</dbReference>
<evidence type="ECO:0000313" key="12">
    <source>
        <dbReference type="Proteomes" id="UP001651158"/>
    </source>
</evidence>
<keyword evidence="6" id="KW-0206">Cytoskeleton</keyword>
<evidence type="ECO:0000256" key="2">
    <source>
        <dbReference type="ARBA" id="ARBA00007700"/>
    </source>
</evidence>
<feature type="compositionally biased region" description="Acidic residues" evidence="9">
    <location>
        <begin position="347"/>
        <end position="369"/>
    </location>
</feature>
<feature type="region of interest" description="Disordered" evidence="9">
    <location>
        <begin position="339"/>
        <end position="370"/>
    </location>
</feature>
<dbReference type="EMBL" id="JAKROA010000013">
    <property type="protein sequence ID" value="KAL5104255.1"/>
    <property type="molecule type" value="Genomic_DNA"/>
</dbReference>
<proteinExistence type="inferred from homology"/>
<evidence type="ECO:0000313" key="11">
    <source>
        <dbReference type="EMBL" id="KAL5104255.1"/>
    </source>
</evidence>
<evidence type="ECO:0000256" key="1">
    <source>
        <dbReference type="ARBA" id="ARBA00004120"/>
    </source>
</evidence>
<comment type="caution">
    <text evidence="11">The sequence shown here is derived from an EMBL/GenBank/DDBJ whole genome shotgun (WGS) entry which is preliminary data.</text>
</comment>
<evidence type="ECO:0000256" key="4">
    <source>
        <dbReference type="ARBA" id="ARBA00022490"/>
    </source>
</evidence>
<comment type="subcellular location">
    <subcellularLocation>
        <location evidence="1">Cytoplasm</location>
        <location evidence="1">Cytoskeleton</location>
        <location evidence="1">Cilium basal body</location>
    </subcellularLocation>
</comment>
<evidence type="ECO:0000256" key="7">
    <source>
        <dbReference type="ARBA" id="ARBA00023273"/>
    </source>
</evidence>
<evidence type="ECO:0000256" key="8">
    <source>
        <dbReference type="PROSITE-ProRule" id="PRU00176"/>
    </source>
</evidence>
<dbReference type="PANTHER" id="PTHR13376">
    <property type="entry name" value="INTRAFLAGELLAR TRANSPORT PROTEIN 46 HOMOLOG"/>
    <property type="match status" value="1"/>
</dbReference>
<dbReference type="PROSITE" id="PS50102">
    <property type="entry name" value="RRM"/>
    <property type="match status" value="1"/>
</dbReference>
<evidence type="ECO:0000256" key="6">
    <source>
        <dbReference type="ARBA" id="ARBA00023212"/>
    </source>
</evidence>
<dbReference type="InterPro" id="IPR022088">
    <property type="entry name" value="Intraflagellar_transp_cmplxB"/>
</dbReference>
<dbReference type="Gene3D" id="3.30.70.330">
    <property type="match status" value="1"/>
</dbReference>
<protein>
    <recommendedName>
        <fullName evidence="3">Intraflagellar transport protein 46 homolog</fullName>
    </recommendedName>
</protein>
<evidence type="ECO:0000259" key="10">
    <source>
        <dbReference type="PROSITE" id="PS50102"/>
    </source>
</evidence>
<dbReference type="SMART" id="SM00360">
    <property type="entry name" value="RRM"/>
    <property type="match status" value="1"/>
</dbReference>